<dbReference type="Proteomes" id="UP000653454">
    <property type="component" value="Unassembled WGS sequence"/>
</dbReference>
<dbReference type="EMBL" id="CAJHNJ030000011">
    <property type="protein sequence ID" value="CAG9109161.1"/>
    <property type="molecule type" value="Genomic_DNA"/>
</dbReference>
<reference evidence="3" key="1">
    <citation type="submission" date="2020-11" db="EMBL/GenBank/DDBJ databases">
        <authorList>
            <person name="Whiteford S."/>
        </authorList>
    </citation>
    <scope>NUCLEOTIDE SEQUENCE</scope>
</reference>
<gene>
    <name evidence="3" type="ORF">PLXY2_LOCUS4082</name>
</gene>
<evidence type="ECO:0000313" key="4">
    <source>
        <dbReference type="Proteomes" id="UP000653454"/>
    </source>
</evidence>
<sequence length="306" mass="34699">MTRDQKENWCCDQCRSRLPKTDNSNTPVRPIVPQEANVTLRSTTLKSKEQISSPGADIREIIREEIRSALKSTLGEGNSLLQKLDFINDKMTSFESSLSFFNSMYEELKNNLEEKSNLISSLQKENETLNSAVKDLSGRLNSIEQHMREDNVELNGLPENKSENLCNTVVQLAKTVDCPINEIDIIHATRVAKQNKTDDRPRSIIIKLRTVGLRDSLLAAVQTFNKKNPKDKLSSHHLGIGGNNVPVYMSEHLSPANKALHAATRHKARELQYKYVWVRGGRILVRKNETSQAMQIRNHDSLKLMV</sequence>
<proteinExistence type="predicted"/>
<evidence type="ECO:0000313" key="3">
    <source>
        <dbReference type="EMBL" id="CAG9109161.1"/>
    </source>
</evidence>
<organism evidence="3 4">
    <name type="scientific">Plutella xylostella</name>
    <name type="common">Diamondback moth</name>
    <name type="synonym">Plutella maculipennis</name>
    <dbReference type="NCBI Taxonomy" id="51655"/>
    <lineage>
        <taxon>Eukaryota</taxon>
        <taxon>Metazoa</taxon>
        <taxon>Ecdysozoa</taxon>
        <taxon>Arthropoda</taxon>
        <taxon>Hexapoda</taxon>
        <taxon>Insecta</taxon>
        <taxon>Pterygota</taxon>
        <taxon>Neoptera</taxon>
        <taxon>Endopterygota</taxon>
        <taxon>Lepidoptera</taxon>
        <taxon>Glossata</taxon>
        <taxon>Ditrysia</taxon>
        <taxon>Yponomeutoidea</taxon>
        <taxon>Plutellidae</taxon>
        <taxon>Plutella</taxon>
    </lineage>
</organism>
<keyword evidence="1" id="KW-0175">Coiled coil</keyword>
<evidence type="ECO:0000256" key="1">
    <source>
        <dbReference type="SAM" id="Coils"/>
    </source>
</evidence>
<feature type="domain" description="FP protein C-terminal" evidence="2">
    <location>
        <begin position="254"/>
        <end position="303"/>
    </location>
</feature>
<name>A0A8S4E4C3_PLUXY</name>
<dbReference type="InterPro" id="IPR004244">
    <property type="entry name" value="Transposase_22"/>
</dbReference>
<protein>
    <submittedName>
        <fullName evidence="3">(diamondback moth) hypothetical protein</fullName>
    </submittedName>
</protein>
<keyword evidence="4" id="KW-1185">Reference proteome</keyword>
<dbReference type="InterPro" id="IPR057251">
    <property type="entry name" value="FP_C"/>
</dbReference>
<dbReference type="PANTHER" id="PTHR11505">
    <property type="entry name" value="L1 TRANSPOSABLE ELEMENT-RELATED"/>
    <property type="match status" value="1"/>
</dbReference>
<comment type="caution">
    <text evidence="3">The sequence shown here is derived from an EMBL/GenBank/DDBJ whole genome shotgun (WGS) entry which is preliminary data.</text>
</comment>
<feature type="coiled-coil region" evidence="1">
    <location>
        <begin position="98"/>
        <end position="139"/>
    </location>
</feature>
<accession>A0A8S4E4C3</accession>
<dbReference type="AlphaFoldDB" id="A0A8S4E4C3"/>
<evidence type="ECO:0000259" key="2">
    <source>
        <dbReference type="Pfam" id="PF25298"/>
    </source>
</evidence>
<dbReference type="Pfam" id="PF25298">
    <property type="entry name" value="Baculo_FP_2nd"/>
    <property type="match status" value="1"/>
</dbReference>
<dbReference type="Gene3D" id="3.30.70.1820">
    <property type="entry name" value="L1 transposable element, RRM domain"/>
    <property type="match status" value="1"/>
</dbReference>